<protein>
    <submittedName>
        <fullName evidence="3">Uncharacterized protein</fullName>
    </submittedName>
</protein>
<dbReference type="AlphaFoldDB" id="A0A5C6A9B4"/>
<dbReference type="PANTHER" id="PTHR43037">
    <property type="entry name" value="UNNAMED PRODUCT-RELATED"/>
    <property type="match status" value="1"/>
</dbReference>
<sequence precursor="true">MHRSIRFLAIVAVLAAVHHRADAQDWSNSVALTYSDGLGNTLPYRLFLPPGHDAPDASFPLVLHLHGSGERGSNNSSQLAYINGLIEATRTEHPAFLLVPQAPLNTRWDAFGSPNLSLPSQMTVDLIAQIEQQYAVDTSRRYATGLSLGGFGTWDLIGKMPSLFSKAFPLSGYGDPSRANDYLQTPVWTFHGSGDGTVPVVPKRQTVQAIRDAGGDPLYTEVLGGHGIWTPVYDDPNGELYDWVFDGVAPKLVDWQYDPNTGTVRIDARQAPGGVVSIFNLSVNQLDAINVPANVVIDGVVTPTTEVLRTSRISVDYNDPEGFDGVMEIPGLLPTGLDFLSLSAITSRQFYFSPDTGTNRRFFNLTIVEIPEPVGALLALVGVGAATVRRR</sequence>
<dbReference type="InterPro" id="IPR050955">
    <property type="entry name" value="Plant_Biomass_Hydrol_Est"/>
</dbReference>
<evidence type="ECO:0000256" key="1">
    <source>
        <dbReference type="ARBA" id="ARBA00022729"/>
    </source>
</evidence>
<gene>
    <name evidence="3" type="ORF">Pla108_31070</name>
</gene>
<dbReference type="Proteomes" id="UP000317421">
    <property type="component" value="Unassembled WGS sequence"/>
</dbReference>
<dbReference type="InterPro" id="IPR000801">
    <property type="entry name" value="Esterase-like"/>
</dbReference>
<reference evidence="3 4" key="1">
    <citation type="submission" date="2019-02" db="EMBL/GenBank/DDBJ databases">
        <title>Deep-cultivation of Planctomycetes and their phenomic and genomic characterization uncovers novel biology.</title>
        <authorList>
            <person name="Wiegand S."/>
            <person name="Jogler M."/>
            <person name="Boedeker C."/>
            <person name="Pinto D."/>
            <person name="Vollmers J."/>
            <person name="Rivas-Marin E."/>
            <person name="Kohn T."/>
            <person name="Peeters S.H."/>
            <person name="Heuer A."/>
            <person name="Rast P."/>
            <person name="Oberbeckmann S."/>
            <person name="Bunk B."/>
            <person name="Jeske O."/>
            <person name="Meyerdierks A."/>
            <person name="Storesund J.E."/>
            <person name="Kallscheuer N."/>
            <person name="Luecker S."/>
            <person name="Lage O.M."/>
            <person name="Pohl T."/>
            <person name="Merkel B.J."/>
            <person name="Hornburger P."/>
            <person name="Mueller R.-W."/>
            <person name="Bruemmer F."/>
            <person name="Labrenz M."/>
            <person name="Spormann A.M."/>
            <person name="Op Den Camp H."/>
            <person name="Overmann J."/>
            <person name="Amann R."/>
            <person name="Jetten M.S.M."/>
            <person name="Mascher T."/>
            <person name="Medema M.H."/>
            <person name="Devos D.P."/>
            <person name="Kaster A.-K."/>
            <person name="Ovreas L."/>
            <person name="Rohde M."/>
            <person name="Galperin M.Y."/>
            <person name="Jogler C."/>
        </authorList>
    </citation>
    <scope>NUCLEOTIDE SEQUENCE [LARGE SCALE GENOMIC DNA]</scope>
    <source>
        <strain evidence="3 4">Pla108</strain>
    </source>
</reference>
<dbReference type="RefSeq" id="WP_197526601.1">
    <property type="nucleotide sequence ID" value="NZ_SJPR01000004.1"/>
</dbReference>
<dbReference type="Gene3D" id="3.40.50.1820">
    <property type="entry name" value="alpha/beta hydrolase"/>
    <property type="match status" value="1"/>
</dbReference>
<dbReference type="InterPro" id="IPR029058">
    <property type="entry name" value="AB_hydrolase_fold"/>
</dbReference>
<comment type="caution">
    <text evidence="3">The sequence shown here is derived from an EMBL/GenBank/DDBJ whole genome shotgun (WGS) entry which is preliminary data.</text>
</comment>
<keyword evidence="4" id="KW-1185">Reference proteome</keyword>
<feature type="signal peptide" evidence="2">
    <location>
        <begin position="1"/>
        <end position="23"/>
    </location>
</feature>
<dbReference type="Pfam" id="PF00756">
    <property type="entry name" value="Esterase"/>
    <property type="match status" value="1"/>
</dbReference>
<dbReference type="EMBL" id="SJPR01000004">
    <property type="protein sequence ID" value="TWT96026.1"/>
    <property type="molecule type" value="Genomic_DNA"/>
</dbReference>
<accession>A0A5C6A9B4</accession>
<dbReference type="PANTHER" id="PTHR43037:SF1">
    <property type="entry name" value="BLL1128 PROTEIN"/>
    <property type="match status" value="1"/>
</dbReference>
<evidence type="ECO:0000313" key="4">
    <source>
        <dbReference type="Proteomes" id="UP000317421"/>
    </source>
</evidence>
<organism evidence="3 4">
    <name type="scientific">Botrimarina colliarenosi</name>
    <dbReference type="NCBI Taxonomy" id="2528001"/>
    <lineage>
        <taxon>Bacteria</taxon>
        <taxon>Pseudomonadati</taxon>
        <taxon>Planctomycetota</taxon>
        <taxon>Planctomycetia</taxon>
        <taxon>Pirellulales</taxon>
        <taxon>Lacipirellulaceae</taxon>
        <taxon>Botrimarina</taxon>
    </lineage>
</organism>
<evidence type="ECO:0000313" key="3">
    <source>
        <dbReference type="EMBL" id="TWT96026.1"/>
    </source>
</evidence>
<dbReference type="SUPFAM" id="SSF53474">
    <property type="entry name" value="alpha/beta-Hydrolases"/>
    <property type="match status" value="1"/>
</dbReference>
<name>A0A5C6A9B4_9BACT</name>
<proteinExistence type="predicted"/>
<feature type="chain" id="PRO_5023139975" evidence="2">
    <location>
        <begin position="24"/>
        <end position="391"/>
    </location>
</feature>
<evidence type="ECO:0000256" key="2">
    <source>
        <dbReference type="SAM" id="SignalP"/>
    </source>
</evidence>
<keyword evidence="1 2" id="KW-0732">Signal</keyword>